<name>A0ABV7NMH0_9SPHN</name>
<dbReference type="PIRSF" id="PIRSF036158">
    <property type="entry name" value="UCP036158_MarR"/>
    <property type="match status" value="1"/>
</dbReference>
<dbReference type="SUPFAM" id="SSF46785">
    <property type="entry name" value="Winged helix' DNA-binding domain"/>
    <property type="match status" value="1"/>
</dbReference>
<keyword evidence="3" id="KW-1185">Reference proteome</keyword>
<dbReference type="RefSeq" id="WP_380798424.1">
    <property type="nucleotide sequence ID" value="NZ_JBHRVU010000005.1"/>
</dbReference>
<protein>
    <submittedName>
        <fullName evidence="2">Winged helix DNA-binding protein</fullName>
    </submittedName>
</protein>
<dbReference type="InterPro" id="IPR014601">
    <property type="entry name" value="Trans_reg_MarR_HTH"/>
</dbReference>
<dbReference type="InterPro" id="IPR036390">
    <property type="entry name" value="WH_DNA-bd_sf"/>
</dbReference>
<organism evidence="2 3">
    <name type="scientific">Sphingobium rhizovicinum</name>
    <dbReference type="NCBI Taxonomy" id="432308"/>
    <lineage>
        <taxon>Bacteria</taxon>
        <taxon>Pseudomonadati</taxon>
        <taxon>Pseudomonadota</taxon>
        <taxon>Alphaproteobacteria</taxon>
        <taxon>Sphingomonadales</taxon>
        <taxon>Sphingomonadaceae</taxon>
        <taxon>Sphingobium</taxon>
    </lineage>
</organism>
<keyword evidence="2" id="KW-0238">DNA-binding</keyword>
<evidence type="ECO:0000313" key="2">
    <source>
        <dbReference type="EMBL" id="MFC3443600.1"/>
    </source>
</evidence>
<gene>
    <name evidence="2" type="ORF">ACFOKF_20800</name>
</gene>
<dbReference type="GO" id="GO:0003677">
    <property type="term" value="F:DNA binding"/>
    <property type="evidence" value="ECO:0007669"/>
    <property type="project" value="UniProtKB-KW"/>
</dbReference>
<feature type="domain" description="HTH marR-type" evidence="1">
    <location>
        <begin position="51"/>
        <end position="116"/>
    </location>
</feature>
<dbReference type="InterPro" id="IPR000835">
    <property type="entry name" value="HTH_MarR-typ"/>
</dbReference>
<proteinExistence type="predicted"/>
<reference evidence="3" key="1">
    <citation type="journal article" date="2019" name="Int. J. Syst. Evol. Microbiol.">
        <title>The Global Catalogue of Microorganisms (GCM) 10K type strain sequencing project: providing services to taxonomists for standard genome sequencing and annotation.</title>
        <authorList>
            <consortium name="The Broad Institute Genomics Platform"/>
            <consortium name="The Broad Institute Genome Sequencing Center for Infectious Disease"/>
            <person name="Wu L."/>
            <person name="Ma J."/>
        </authorList>
    </citation>
    <scope>NUCLEOTIDE SEQUENCE [LARGE SCALE GENOMIC DNA]</scope>
    <source>
        <strain evidence="3">CCM 7491</strain>
    </source>
</reference>
<dbReference type="Proteomes" id="UP001595681">
    <property type="component" value="Unassembled WGS sequence"/>
</dbReference>
<sequence length="169" mass="18290">MGEQRRAIVSSAHLADGAAPALSELEFSLTLAATAYQRWLGRCAQAAGMSLSPLEVLILHSVRHRDRAKRLGDIALVLDIEDTHLATYALRKLEKSGLVATRREGKEKLIEATAAGREFCDAYRIIRERLLATPLAADGPAETALSEAADLLRRISGQYNQAARAAATL</sequence>
<dbReference type="InterPro" id="IPR036388">
    <property type="entry name" value="WH-like_DNA-bd_sf"/>
</dbReference>
<accession>A0ABV7NMH0</accession>
<dbReference type="Gene3D" id="1.10.10.10">
    <property type="entry name" value="Winged helix-like DNA-binding domain superfamily/Winged helix DNA-binding domain"/>
    <property type="match status" value="1"/>
</dbReference>
<comment type="caution">
    <text evidence="2">The sequence shown here is derived from an EMBL/GenBank/DDBJ whole genome shotgun (WGS) entry which is preliminary data.</text>
</comment>
<dbReference type="Pfam" id="PF13463">
    <property type="entry name" value="HTH_27"/>
    <property type="match status" value="1"/>
</dbReference>
<dbReference type="EMBL" id="JBHRVU010000005">
    <property type="protein sequence ID" value="MFC3443600.1"/>
    <property type="molecule type" value="Genomic_DNA"/>
</dbReference>
<evidence type="ECO:0000313" key="3">
    <source>
        <dbReference type="Proteomes" id="UP001595681"/>
    </source>
</evidence>
<evidence type="ECO:0000259" key="1">
    <source>
        <dbReference type="Pfam" id="PF13463"/>
    </source>
</evidence>